<dbReference type="GO" id="GO:0016020">
    <property type="term" value="C:membrane"/>
    <property type="evidence" value="ECO:0007669"/>
    <property type="project" value="TreeGrafter"/>
</dbReference>
<dbReference type="GO" id="GO:0048312">
    <property type="term" value="P:intracellular distribution of mitochondria"/>
    <property type="evidence" value="ECO:0007669"/>
    <property type="project" value="TreeGrafter"/>
</dbReference>
<accession>A0A1B5KRW6</accession>
<dbReference type="SMART" id="SM00053">
    <property type="entry name" value="DYNc"/>
    <property type="match status" value="1"/>
</dbReference>
<dbReference type="Gene3D" id="3.40.50.300">
    <property type="entry name" value="P-loop containing nucleotide triphosphate hydrolases"/>
    <property type="match status" value="1"/>
</dbReference>
<dbReference type="InterPro" id="IPR000375">
    <property type="entry name" value="Dynamin_stalk"/>
</dbReference>
<feature type="compositionally biased region" description="Basic and acidic residues" evidence="3">
    <location>
        <begin position="573"/>
        <end position="590"/>
    </location>
</feature>
<dbReference type="GO" id="GO:0016559">
    <property type="term" value="P:peroxisome fission"/>
    <property type="evidence" value="ECO:0007669"/>
    <property type="project" value="TreeGrafter"/>
</dbReference>
<evidence type="ECO:0000256" key="2">
    <source>
        <dbReference type="ARBA" id="ARBA00023134"/>
    </source>
</evidence>
<dbReference type="AlphaFoldDB" id="A0A1B5KRW6"/>
<protein>
    <recommendedName>
        <fullName evidence="4">Dynamin GTPase domain-containing protein</fullName>
    </recommendedName>
</protein>
<keyword evidence="1" id="KW-0547">Nucleotide-binding</keyword>
<name>A0A1B5KRW6_USTVR</name>
<reference evidence="6" key="1">
    <citation type="journal article" date="2016" name="Genome Announc.">
        <title>Genome sequence of Ustilaginoidea virens IPU010, a rice pathogenic fungus causing false smut.</title>
        <authorList>
            <person name="Kumagai T."/>
            <person name="Ishii T."/>
            <person name="Terai G."/>
            <person name="Umemura M."/>
            <person name="Machida M."/>
            <person name="Asai K."/>
        </authorList>
    </citation>
    <scope>NUCLEOTIDE SEQUENCE [LARGE SCALE GENOMIC DNA]</scope>
    <source>
        <strain evidence="6">IPU010</strain>
    </source>
</reference>
<dbReference type="Pfam" id="PF00350">
    <property type="entry name" value="Dynamin_N"/>
    <property type="match status" value="1"/>
</dbReference>
<dbReference type="PRINTS" id="PR00195">
    <property type="entry name" value="DYNAMIN"/>
</dbReference>
<evidence type="ECO:0000313" key="5">
    <source>
        <dbReference type="EMBL" id="GAO13566.1"/>
    </source>
</evidence>
<dbReference type="GO" id="GO:0005874">
    <property type="term" value="C:microtubule"/>
    <property type="evidence" value="ECO:0007669"/>
    <property type="project" value="TreeGrafter"/>
</dbReference>
<dbReference type="InterPro" id="IPR001401">
    <property type="entry name" value="Dynamin_GTPase"/>
</dbReference>
<evidence type="ECO:0000313" key="6">
    <source>
        <dbReference type="Proteomes" id="UP000054053"/>
    </source>
</evidence>
<dbReference type="PANTHER" id="PTHR11566:SF21">
    <property type="entry name" value="DYNAMIN RELATED PROTEIN 1, ISOFORM A"/>
    <property type="match status" value="1"/>
</dbReference>
<dbReference type="InterPro" id="IPR027417">
    <property type="entry name" value="P-loop_NTPase"/>
</dbReference>
<evidence type="ECO:0000256" key="1">
    <source>
        <dbReference type="ARBA" id="ARBA00022741"/>
    </source>
</evidence>
<feature type="region of interest" description="Disordered" evidence="3">
    <location>
        <begin position="571"/>
        <end position="590"/>
    </location>
</feature>
<dbReference type="SUPFAM" id="SSF52540">
    <property type="entry name" value="P-loop containing nucleoside triphosphate hydrolases"/>
    <property type="match status" value="1"/>
</dbReference>
<organism evidence="5 6">
    <name type="scientific">Ustilaginoidea virens</name>
    <name type="common">Rice false smut fungus</name>
    <name type="synonym">Villosiclava virens</name>
    <dbReference type="NCBI Taxonomy" id="1159556"/>
    <lineage>
        <taxon>Eukaryota</taxon>
        <taxon>Fungi</taxon>
        <taxon>Dikarya</taxon>
        <taxon>Ascomycota</taxon>
        <taxon>Pezizomycotina</taxon>
        <taxon>Sordariomycetes</taxon>
        <taxon>Hypocreomycetidae</taxon>
        <taxon>Hypocreales</taxon>
        <taxon>Clavicipitaceae</taxon>
        <taxon>Ustilaginoidea</taxon>
    </lineage>
</organism>
<dbReference type="GO" id="GO:0006897">
    <property type="term" value="P:endocytosis"/>
    <property type="evidence" value="ECO:0007669"/>
    <property type="project" value="TreeGrafter"/>
</dbReference>
<dbReference type="Proteomes" id="UP000054053">
    <property type="component" value="Unassembled WGS sequence"/>
</dbReference>
<comment type="caution">
    <text evidence="5">The sequence shown here is derived from an EMBL/GenBank/DDBJ whole genome shotgun (WGS) entry which is preliminary data.</text>
</comment>
<evidence type="ECO:0000256" key="3">
    <source>
        <dbReference type="SAM" id="MobiDB-lite"/>
    </source>
</evidence>
<dbReference type="InterPro" id="IPR022812">
    <property type="entry name" value="Dynamin"/>
</dbReference>
<proteinExistence type="predicted"/>
<keyword evidence="2" id="KW-0342">GTP-binding</keyword>
<feature type="compositionally biased region" description="Basic and acidic residues" evidence="3">
    <location>
        <begin position="602"/>
        <end position="611"/>
    </location>
</feature>
<gene>
    <name evidence="5" type="ORF">UVI_02015610</name>
</gene>
<dbReference type="GO" id="GO:0005525">
    <property type="term" value="F:GTP binding"/>
    <property type="evidence" value="ECO:0007669"/>
    <property type="project" value="InterPro"/>
</dbReference>
<dbReference type="GO" id="GO:0003924">
    <property type="term" value="F:GTPase activity"/>
    <property type="evidence" value="ECO:0007669"/>
    <property type="project" value="InterPro"/>
</dbReference>
<dbReference type="InterPro" id="IPR045063">
    <property type="entry name" value="Dynamin_N"/>
</dbReference>
<feature type="region of interest" description="Disordered" evidence="3">
    <location>
        <begin position="602"/>
        <end position="695"/>
    </location>
</feature>
<sequence length="727" mass="81681">MDQHVRLELEPETLRALYDMSNTLPDPIRQLAKVGTTPIVPQVVAIGDKSSGKSSALEALTGLPFVVNKNAGADLAVRVILRKEPNVKVQATLWRDGADRKAMLKTSAFKTETLRHLITQASKALRDWERGEPTREPELRIEIYGPDVPDLTLVDIPSGFDNELLNSLLEQECTIILLVLNANRNLESQGAVPIARNFDPLEERTVTAVTTPEALVKNGPCFEQYMDFLMGTRYLDGRTPTRYILRNRNGQEVDEAARGKPCMTRAERDRKEREFFKSEEWHCIPQAKGCLALRRGIARAMQRNMHRKTPALLAKVENEIQKQQARLDQVGRGCIGEEEEEQRKFLRQIATQFRDLAVAAVNGQYDDAFFSLGDEAGRKKGIRLRSVLGNLALTFAQELDKPWDPSAETQIKNEPRSVSPVDDAEGFLVKEVERWSAAANKYVASALGTSRRFVQQAVRYVVRNNAHVVGNIEGEYVARHWVRSEAEILGKLAELTGPLRAHRAAYLRGEFFRWRDEAKVKVEGEEQHIFAENVKLYIVRELLMRKIPSILSRLGDERLELSAVRRCALEPQQQREKRKRAEESMEISKRARQHLEARLGGLHEENQRPESPHGSSEGYQELPGPETELETEPDAEMVPLGTEARPSPDSDAGPDSHPGPDPYPGPDSLPGPGSHPGPDPDPDPDLEPVIKRSRSVETLLEGSLEHIPLATPLRPDMEYSTLSFSVR</sequence>
<evidence type="ECO:0000259" key="4">
    <source>
        <dbReference type="SMART" id="SM00053"/>
    </source>
</evidence>
<dbReference type="Pfam" id="PF01031">
    <property type="entry name" value="Dynamin_M"/>
    <property type="match status" value="1"/>
</dbReference>
<dbReference type="GO" id="GO:0005739">
    <property type="term" value="C:mitochondrion"/>
    <property type="evidence" value="ECO:0007669"/>
    <property type="project" value="TreeGrafter"/>
</dbReference>
<dbReference type="GO" id="GO:0008017">
    <property type="term" value="F:microtubule binding"/>
    <property type="evidence" value="ECO:0007669"/>
    <property type="project" value="TreeGrafter"/>
</dbReference>
<dbReference type="PANTHER" id="PTHR11566">
    <property type="entry name" value="DYNAMIN"/>
    <property type="match status" value="1"/>
</dbReference>
<dbReference type="EMBL" id="BBTG02000006">
    <property type="protein sequence ID" value="GAO13566.1"/>
    <property type="molecule type" value="Genomic_DNA"/>
</dbReference>
<feature type="compositionally biased region" description="Pro residues" evidence="3">
    <location>
        <begin position="657"/>
        <end position="679"/>
    </location>
</feature>
<feature type="domain" description="Dynamin GTPase" evidence="4">
    <location>
        <begin position="11"/>
        <end position="256"/>
    </location>
</feature>
<dbReference type="GO" id="GO:0000266">
    <property type="term" value="P:mitochondrial fission"/>
    <property type="evidence" value="ECO:0007669"/>
    <property type="project" value="TreeGrafter"/>
</dbReference>